<dbReference type="EMBL" id="JAHUTI010068899">
    <property type="protein sequence ID" value="MED6253646.1"/>
    <property type="molecule type" value="Genomic_DNA"/>
</dbReference>
<accession>A0ABU7BT80</accession>
<gene>
    <name evidence="1" type="ORF">ATANTOWER_024863</name>
</gene>
<reference evidence="1 2" key="1">
    <citation type="submission" date="2021-07" db="EMBL/GenBank/DDBJ databases">
        <authorList>
            <person name="Palmer J.M."/>
        </authorList>
    </citation>
    <scope>NUCLEOTIDE SEQUENCE [LARGE SCALE GENOMIC DNA]</scope>
    <source>
        <strain evidence="1 2">AT_MEX2019</strain>
        <tissue evidence="1">Muscle</tissue>
    </source>
</reference>
<proteinExistence type="predicted"/>
<name>A0ABU7BT80_9TELE</name>
<protein>
    <submittedName>
        <fullName evidence="1">Uncharacterized protein</fullName>
    </submittedName>
</protein>
<sequence length="100" mass="11264">MTAADEQKKVNSRKEQSNLLAKTNKTCWATEDGANLRLKIPCIVIQDGQTTAPCNSAKLKRLEILKKMAAVYCTITRCSTSSSPVKQVFDCRLYKIRQLR</sequence>
<evidence type="ECO:0000313" key="1">
    <source>
        <dbReference type="EMBL" id="MED6253646.1"/>
    </source>
</evidence>
<organism evidence="1 2">
    <name type="scientific">Ataeniobius toweri</name>
    <dbReference type="NCBI Taxonomy" id="208326"/>
    <lineage>
        <taxon>Eukaryota</taxon>
        <taxon>Metazoa</taxon>
        <taxon>Chordata</taxon>
        <taxon>Craniata</taxon>
        <taxon>Vertebrata</taxon>
        <taxon>Euteleostomi</taxon>
        <taxon>Actinopterygii</taxon>
        <taxon>Neopterygii</taxon>
        <taxon>Teleostei</taxon>
        <taxon>Neoteleostei</taxon>
        <taxon>Acanthomorphata</taxon>
        <taxon>Ovalentaria</taxon>
        <taxon>Atherinomorphae</taxon>
        <taxon>Cyprinodontiformes</taxon>
        <taxon>Goodeidae</taxon>
        <taxon>Ataeniobius</taxon>
    </lineage>
</organism>
<keyword evidence="2" id="KW-1185">Reference proteome</keyword>
<dbReference type="Proteomes" id="UP001345963">
    <property type="component" value="Unassembled WGS sequence"/>
</dbReference>
<comment type="caution">
    <text evidence="1">The sequence shown here is derived from an EMBL/GenBank/DDBJ whole genome shotgun (WGS) entry which is preliminary data.</text>
</comment>
<evidence type="ECO:0000313" key="2">
    <source>
        <dbReference type="Proteomes" id="UP001345963"/>
    </source>
</evidence>